<proteinExistence type="predicted"/>
<dbReference type="EMBL" id="SMFY01000003">
    <property type="protein sequence ID" value="TCK23882.1"/>
    <property type="molecule type" value="Genomic_DNA"/>
</dbReference>
<keyword evidence="1" id="KW-0732">Signal</keyword>
<evidence type="ECO:0000313" key="2">
    <source>
        <dbReference type="EMBL" id="TCK23882.1"/>
    </source>
</evidence>
<comment type="caution">
    <text evidence="2">The sequence shown here is derived from an EMBL/GenBank/DDBJ whole genome shotgun (WGS) entry which is preliminary data.</text>
</comment>
<sequence length="40" mass="4095">MKRLVTALCALAFTTAVAGTAFAECPAHAAKQTKTEVKGS</sequence>
<name>A0A4R1I1T4_ANCAQ</name>
<reference evidence="2 3" key="1">
    <citation type="submission" date="2019-03" db="EMBL/GenBank/DDBJ databases">
        <title>Genomic Encyclopedia of Type Strains, Phase IV (KMG-IV): sequencing the most valuable type-strain genomes for metagenomic binning, comparative biology and taxonomic classification.</title>
        <authorList>
            <person name="Goeker M."/>
        </authorList>
    </citation>
    <scope>NUCLEOTIDE SEQUENCE [LARGE SCALE GENOMIC DNA]</scope>
    <source>
        <strain evidence="2 3">DSM 101</strain>
    </source>
</reference>
<feature type="signal peptide" evidence="1">
    <location>
        <begin position="1"/>
        <end position="23"/>
    </location>
</feature>
<dbReference type="AlphaFoldDB" id="A0A4R1I1T4"/>
<evidence type="ECO:0000313" key="3">
    <source>
        <dbReference type="Proteomes" id="UP000295030"/>
    </source>
</evidence>
<protein>
    <submittedName>
        <fullName evidence="2">Uncharacterized protein</fullName>
    </submittedName>
</protein>
<dbReference type="RefSeq" id="WP_280960232.1">
    <property type="nucleotide sequence ID" value="NZ_SMFY01000003.1"/>
</dbReference>
<dbReference type="Proteomes" id="UP000295030">
    <property type="component" value="Unassembled WGS sequence"/>
</dbReference>
<gene>
    <name evidence="2" type="ORF">EV667_3725</name>
</gene>
<keyword evidence="3" id="KW-1185">Reference proteome</keyword>
<accession>A0A4R1I1T4</accession>
<feature type="chain" id="PRO_5020631740" evidence="1">
    <location>
        <begin position="24"/>
        <end position="40"/>
    </location>
</feature>
<organism evidence="2 3">
    <name type="scientific">Ancylobacter aquaticus</name>
    <dbReference type="NCBI Taxonomy" id="100"/>
    <lineage>
        <taxon>Bacteria</taxon>
        <taxon>Pseudomonadati</taxon>
        <taxon>Pseudomonadota</taxon>
        <taxon>Alphaproteobacteria</taxon>
        <taxon>Hyphomicrobiales</taxon>
        <taxon>Xanthobacteraceae</taxon>
        <taxon>Ancylobacter</taxon>
    </lineage>
</organism>
<evidence type="ECO:0000256" key="1">
    <source>
        <dbReference type="SAM" id="SignalP"/>
    </source>
</evidence>